<evidence type="ECO:0000313" key="1">
    <source>
        <dbReference type="EMBL" id="BBC35251.1"/>
    </source>
</evidence>
<gene>
    <name evidence="1" type="ORF">SGFS_065450</name>
</gene>
<dbReference type="EMBL" id="AP018448">
    <property type="protein sequence ID" value="BBC35251.1"/>
    <property type="molecule type" value="Genomic_DNA"/>
</dbReference>
<proteinExistence type="predicted"/>
<organism evidence="1 2">
    <name type="scientific">Streptomyces graminofaciens</name>
    <dbReference type="NCBI Taxonomy" id="68212"/>
    <lineage>
        <taxon>Bacteria</taxon>
        <taxon>Bacillati</taxon>
        <taxon>Actinomycetota</taxon>
        <taxon>Actinomycetes</taxon>
        <taxon>Kitasatosporales</taxon>
        <taxon>Streptomycetaceae</taxon>
        <taxon>Streptomyces</taxon>
    </lineage>
</organism>
<keyword evidence="2" id="KW-1185">Reference proteome</keyword>
<protein>
    <submittedName>
        <fullName evidence="1">Uncharacterized protein</fullName>
    </submittedName>
</protein>
<name>A0ABN5VT35_9ACTN</name>
<dbReference type="Proteomes" id="UP001321542">
    <property type="component" value="Chromosome"/>
</dbReference>
<accession>A0ABN5VT35</accession>
<dbReference type="RefSeq" id="WP_286255448.1">
    <property type="nucleotide sequence ID" value="NZ_AP018448.1"/>
</dbReference>
<reference evidence="1 2" key="2">
    <citation type="journal article" date="2023" name="ChemBioChem">
        <title>Acyltransferase Domain Exchange between Two Independent Type I Polyketide Synthases in the Same Producer Strain of Macrolide Antibiotics.</title>
        <authorList>
            <person name="Kudo F."/>
            <person name="Kishikawa K."/>
            <person name="Tsuboi K."/>
            <person name="Kido T."/>
            <person name="Usui T."/>
            <person name="Hashimoto J."/>
            <person name="Shin-Ya K."/>
            <person name="Miyanaga A."/>
            <person name="Eguchi T."/>
        </authorList>
    </citation>
    <scope>NUCLEOTIDE SEQUENCE [LARGE SCALE GENOMIC DNA]</scope>
    <source>
        <strain evidence="1 2">A-8890</strain>
    </source>
</reference>
<reference evidence="1 2" key="1">
    <citation type="journal article" date="2010" name="ChemBioChem">
        <title>Cloning and characterization of the biosynthetic gene cluster of 16-membered macrolide antibiotic FD-891: involvement of a dual functional cytochrome P450 monooxygenase catalyzing epoxidation and hydroxylation.</title>
        <authorList>
            <person name="Kudo F."/>
            <person name="Motegi A."/>
            <person name="Mizoue K."/>
            <person name="Eguchi T."/>
        </authorList>
    </citation>
    <scope>NUCLEOTIDE SEQUENCE [LARGE SCALE GENOMIC DNA]</scope>
    <source>
        <strain evidence="1 2">A-8890</strain>
    </source>
</reference>
<sequence>MTDPEAWRTDPRERLLAAIDRTWARGTFDATPEQLVDDYAHHLAEQLRTASGSYGSPNYDYELGPGLGRAADLIDPKAQP</sequence>
<evidence type="ECO:0000313" key="2">
    <source>
        <dbReference type="Proteomes" id="UP001321542"/>
    </source>
</evidence>